<keyword evidence="2" id="KW-1185">Reference proteome</keyword>
<dbReference type="EMBL" id="CP144692">
    <property type="protein sequence ID" value="WVY96256.1"/>
    <property type="molecule type" value="Genomic_DNA"/>
</dbReference>
<organism evidence="1 2">
    <name type="scientific">Vigna mungo</name>
    <name type="common">Black gram</name>
    <name type="synonym">Phaseolus mungo</name>
    <dbReference type="NCBI Taxonomy" id="3915"/>
    <lineage>
        <taxon>Eukaryota</taxon>
        <taxon>Viridiplantae</taxon>
        <taxon>Streptophyta</taxon>
        <taxon>Embryophyta</taxon>
        <taxon>Tracheophyta</taxon>
        <taxon>Spermatophyta</taxon>
        <taxon>Magnoliopsida</taxon>
        <taxon>eudicotyledons</taxon>
        <taxon>Gunneridae</taxon>
        <taxon>Pentapetalae</taxon>
        <taxon>rosids</taxon>
        <taxon>fabids</taxon>
        <taxon>Fabales</taxon>
        <taxon>Fabaceae</taxon>
        <taxon>Papilionoideae</taxon>
        <taxon>50 kb inversion clade</taxon>
        <taxon>NPAAA clade</taxon>
        <taxon>indigoferoid/millettioid clade</taxon>
        <taxon>Phaseoleae</taxon>
        <taxon>Vigna</taxon>
    </lineage>
</organism>
<dbReference type="AlphaFoldDB" id="A0AAQ3MSD1"/>
<reference evidence="1 2" key="1">
    <citation type="journal article" date="2023" name="Life. Sci Alliance">
        <title>Evolutionary insights into 3D genome organization and epigenetic landscape of Vigna mungo.</title>
        <authorList>
            <person name="Junaid A."/>
            <person name="Singh B."/>
            <person name="Bhatia S."/>
        </authorList>
    </citation>
    <scope>NUCLEOTIDE SEQUENCE [LARGE SCALE GENOMIC DNA]</scope>
    <source>
        <strain evidence="1">Urdbean</strain>
    </source>
</reference>
<dbReference type="Proteomes" id="UP001374535">
    <property type="component" value="Chromosome 9"/>
</dbReference>
<sequence>MAITNFTNVIELFSTNTTNIVYLAPYVSLIHQLCSDHIYNSRTNRLEHSYVVRTGSPNLVTSHKLHQTPSNLIFLDDPSLKSPHQLPCFNYRGLIVNEHPSPPYGFVITLHHRRLEGTHQIQMSPSLQPLPLHKGFLGIRRTTHNVPQSDNLVQTPTTLKTHPSKLSIFLKFVGQSGCLFHSSVPDENFSQTGYGGKMGFNQVRCQGTRANHNQNLAVLSGEVFGSQARYA</sequence>
<protein>
    <submittedName>
        <fullName evidence="1">Uncharacterized protein</fullName>
    </submittedName>
</protein>
<evidence type="ECO:0000313" key="1">
    <source>
        <dbReference type="EMBL" id="WVY96256.1"/>
    </source>
</evidence>
<accession>A0AAQ3MSD1</accession>
<proteinExistence type="predicted"/>
<evidence type="ECO:0000313" key="2">
    <source>
        <dbReference type="Proteomes" id="UP001374535"/>
    </source>
</evidence>
<gene>
    <name evidence="1" type="ORF">V8G54_028407</name>
</gene>
<name>A0AAQ3MSD1_VIGMU</name>